<dbReference type="STRING" id="268475.A0A0V1HLR0"/>
<sequence>MFPVEVWSMYRQVVDGDSQNNNYAEAAHRRLKAELGMAHLTIWKLIDSLRKPPKKLKKYRDSDEIIVRIVRQYNNKDSSRTSTTWHTTTIN</sequence>
<protein>
    <submittedName>
        <fullName evidence="1">Uncharacterized protein</fullName>
    </submittedName>
</protein>
<reference evidence="1 2" key="1">
    <citation type="submission" date="2015-01" db="EMBL/GenBank/DDBJ databases">
        <title>Evolution of Trichinella species and genotypes.</title>
        <authorList>
            <person name="Korhonen P.K."/>
            <person name="Edoardo P."/>
            <person name="Giuseppe L.R."/>
            <person name="Gasser R.B."/>
        </authorList>
    </citation>
    <scope>NUCLEOTIDE SEQUENCE [LARGE SCALE GENOMIC DNA]</scope>
    <source>
        <strain evidence="1">ISS1029</strain>
    </source>
</reference>
<comment type="caution">
    <text evidence="1">The sequence shown here is derived from an EMBL/GenBank/DDBJ whole genome shotgun (WGS) entry which is preliminary data.</text>
</comment>
<gene>
    <name evidence="1" type="ORF">T11_11034</name>
</gene>
<name>A0A0V1HLR0_9BILA</name>
<evidence type="ECO:0000313" key="2">
    <source>
        <dbReference type="Proteomes" id="UP000055024"/>
    </source>
</evidence>
<dbReference type="Proteomes" id="UP000055024">
    <property type="component" value="Unassembled WGS sequence"/>
</dbReference>
<dbReference type="AlphaFoldDB" id="A0A0V1HLR0"/>
<accession>A0A0V1HLR0</accession>
<proteinExistence type="predicted"/>
<evidence type="ECO:0000313" key="1">
    <source>
        <dbReference type="EMBL" id="KRZ11313.1"/>
    </source>
</evidence>
<dbReference type="OrthoDB" id="5869703at2759"/>
<dbReference type="EMBL" id="JYDP01000051">
    <property type="protein sequence ID" value="KRZ11313.1"/>
    <property type="molecule type" value="Genomic_DNA"/>
</dbReference>
<keyword evidence="2" id="KW-1185">Reference proteome</keyword>
<organism evidence="1 2">
    <name type="scientific">Trichinella zimbabwensis</name>
    <dbReference type="NCBI Taxonomy" id="268475"/>
    <lineage>
        <taxon>Eukaryota</taxon>
        <taxon>Metazoa</taxon>
        <taxon>Ecdysozoa</taxon>
        <taxon>Nematoda</taxon>
        <taxon>Enoplea</taxon>
        <taxon>Dorylaimia</taxon>
        <taxon>Trichinellida</taxon>
        <taxon>Trichinellidae</taxon>
        <taxon>Trichinella</taxon>
    </lineage>
</organism>